<dbReference type="AlphaFoldDB" id="A0A923LV83"/>
<dbReference type="Pfam" id="PF14338">
    <property type="entry name" value="Mrr_N"/>
    <property type="match status" value="1"/>
</dbReference>
<dbReference type="Pfam" id="PF01844">
    <property type="entry name" value="HNH"/>
    <property type="match status" value="1"/>
</dbReference>
<dbReference type="RefSeq" id="WP_054326885.1">
    <property type="nucleotide sequence ID" value="NZ_JACOPL010000003.1"/>
</dbReference>
<evidence type="ECO:0000313" key="4">
    <source>
        <dbReference type="Proteomes" id="UP000606499"/>
    </source>
</evidence>
<feature type="domain" description="Restriction system protein Mrr-like N-terminal" evidence="2">
    <location>
        <begin position="10"/>
        <end position="93"/>
    </location>
</feature>
<dbReference type="GO" id="GO:0008270">
    <property type="term" value="F:zinc ion binding"/>
    <property type="evidence" value="ECO:0007669"/>
    <property type="project" value="InterPro"/>
</dbReference>
<dbReference type="GO" id="GO:0003676">
    <property type="term" value="F:nucleic acid binding"/>
    <property type="evidence" value="ECO:0007669"/>
    <property type="project" value="InterPro"/>
</dbReference>
<evidence type="ECO:0000259" key="1">
    <source>
        <dbReference type="Pfam" id="PF01844"/>
    </source>
</evidence>
<reference evidence="3" key="1">
    <citation type="submission" date="2020-08" db="EMBL/GenBank/DDBJ databases">
        <title>Genome public.</title>
        <authorList>
            <person name="Liu C."/>
            <person name="Sun Q."/>
        </authorList>
    </citation>
    <scope>NUCLEOTIDE SEQUENCE</scope>
    <source>
        <strain evidence="3">NSJ-28</strain>
    </source>
</reference>
<feature type="domain" description="HNH" evidence="1">
    <location>
        <begin position="212"/>
        <end position="250"/>
    </location>
</feature>
<dbReference type="Proteomes" id="UP000606499">
    <property type="component" value="Unassembled WGS sequence"/>
</dbReference>
<name>A0A923LV83_9FIRM</name>
<organism evidence="3 4">
    <name type="scientific">Agathobaculum faecis</name>
    <dbReference type="NCBI Taxonomy" id="2763013"/>
    <lineage>
        <taxon>Bacteria</taxon>
        <taxon>Bacillati</taxon>
        <taxon>Bacillota</taxon>
        <taxon>Clostridia</taxon>
        <taxon>Eubacteriales</taxon>
        <taxon>Butyricicoccaceae</taxon>
        <taxon>Agathobaculum</taxon>
    </lineage>
</organism>
<evidence type="ECO:0000259" key="2">
    <source>
        <dbReference type="Pfam" id="PF14338"/>
    </source>
</evidence>
<dbReference type="InterPro" id="IPR025745">
    <property type="entry name" value="Mrr-like_N_dom"/>
</dbReference>
<comment type="caution">
    <text evidence="3">The sequence shown here is derived from an EMBL/GenBank/DDBJ whole genome shotgun (WGS) entry which is preliminary data.</text>
</comment>
<dbReference type="EMBL" id="JACOPL010000003">
    <property type="protein sequence ID" value="MBC5724567.1"/>
    <property type="molecule type" value="Genomic_DNA"/>
</dbReference>
<protein>
    <submittedName>
        <fullName evidence="3">Winged helix-turn-helix domain-containing protein</fullName>
    </submittedName>
</protein>
<evidence type="ECO:0000313" key="3">
    <source>
        <dbReference type="EMBL" id="MBC5724567.1"/>
    </source>
</evidence>
<proteinExistence type="predicted"/>
<dbReference type="InterPro" id="IPR002711">
    <property type="entry name" value="HNH"/>
</dbReference>
<keyword evidence="4" id="KW-1185">Reference proteome</keyword>
<sequence>MMTQSEQMKLVLLYAMNEIGGGGKRHLVLQHINDNSYWHKNDTNDVLGTTRPSESKWRNNFSYERQHLVADGYMKAGGDGNWIITERGKEYLSKLIEQAQNIPPEENRLFTLAFYQKLFSAPLSIDGIALDEKDEEAQYIARIAVEDMDSVSVPDAFSNEPERKRTSRISGSRIIYPRDSAVAKRALSRANHLCEANPSHVSFLRRNGHVLYMEPHHLIPISFTDYFGVNLDREQNIFSLCSNCHNQIHYGKKEDVRKLIAKLFFSRAQEICSILGREISIEDIYRIYGVL</sequence>
<gene>
    <name evidence="3" type="ORF">H8S45_03690</name>
</gene>
<accession>A0A923LV83</accession>
<dbReference type="GO" id="GO:0004519">
    <property type="term" value="F:endonuclease activity"/>
    <property type="evidence" value="ECO:0007669"/>
    <property type="project" value="InterPro"/>
</dbReference>